<proteinExistence type="predicted"/>
<reference evidence="1" key="1">
    <citation type="journal article" date="2020" name="Stud. Mycol.">
        <title>101 Dothideomycetes genomes: a test case for predicting lifestyles and emergence of pathogens.</title>
        <authorList>
            <person name="Haridas S."/>
            <person name="Albert R."/>
            <person name="Binder M."/>
            <person name="Bloem J."/>
            <person name="Labutti K."/>
            <person name="Salamov A."/>
            <person name="Andreopoulos B."/>
            <person name="Baker S."/>
            <person name="Barry K."/>
            <person name="Bills G."/>
            <person name="Bluhm B."/>
            <person name="Cannon C."/>
            <person name="Castanera R."/>
            <person name="Culley D."/>
            <person name="Daum C."/>
            <person name="Ezra D."/>
            <person name="Gonzalez J."/>
            <person name="Henrissat B."/>
            <person name="Kuo A."/>
            <person name="Liang C."/>
            <person name="Lipzen A."/>
            <person name="Lutzoni F."/>
            <person name="Magnuson J."/>
            <person name="Mondo S."/>
            <person name="Nolan M."/>
            <person name="Ohm R."/>
            <person name="Pangilinan J."/>
            <person name="Park H.-J."/>
            <person name="Ramirez L."/>
            <person name="Alfaro M."/>
            <person name="Sun H."/>
            <person name="Tritt A."/>
            <person name="Yoshinaga Y."/>
            <person name="Zwiers L.-H."/>
            <person name="Turgeon B."/>
            <person name="Goodwin S."/>
            <person name="Spatafora J."/>
            <person name="Crous P."/>
            <person name="Grigoriev I."/>
        </authorList>
    </citation>
    <scope>NUCLEOTIDE SEQUENCE</scope>
    <source>
        <strain evidence="1">CBS 627.86</strain>
    </source>
</reference>
<sequence length="448" mass="50869">MAPHLPDEVIEIILSALILSTGDVELLHSTLSSLSLLNKQWHRVVEPSLYKIVYGGPKGGNANLTRTLIHNRYFGPYAKALIARRSPLTDWKVGGVALQHVLQFEEEPGHRKSKNWYKKAMVHLPVLLPNIEYLDVLEAKKSSSSRPWLEAIRTSQSNLMPSTIGGPCFSKLKRLDADINGMAVAELYPVFRLPAIEILNFLGGNLLMPFSNAAVARYFETWPQIRTKIKHLNFTHAIPPPDTLTLKFIAAAVPNLCSLTFIGHKKHGFGANLFRSIIDTFKIPITNPNFYKLEMWDERATKPDKFDRLRYRTTMRDTFLHSPMKVLKVDFCLIRCLWFSSQNFILLPKTVHTLILRSTITHSETWVSPFLQCLDDLLANVVHGGYPNLKVIMAELQAQDLLGESVLDGLKEAFGDEGVRFECVRKKDCAWTLARALDELWLKVLPQY</sequence>
<keyword evidence="2" id="KW-1185">Reference proteome</keyword>
<organism evidence="1 2">
    <name type="scientific">Lophiotrema nucula</name>
    <dbReference type="NCBI Taxonomy" id="690887"/>
    <lineage>
        <taxon>Eukaryota</taxon>
        <taxon>Fungi</taxon>
        <taxon>Dikarya</taxon>
        <taxon>Ascomycota</taxon>
        <taxon>Pezizomycotina</taxon>
        <taxon>Dothideomycetes</taxon>
        <taxon>Pleosporomycetidae</taxon>
        <taxon>Pleosporales</taxon>
        <taxon>Lophiotremataceae</taxon>
        <taxon>Lophiotrema</taxon>
    </lineage>
</organism>
<evidence type="ECO:0000313" key="1">
    <source>
        <dbReference type="EMBL" id="KAF2109442.1"/>
    </source>
</evidence>
<accession>A0A6A5YQS4</accession>
<evidence type="ECO:0000313" key="2">
    <source>
        <dbReference type="Proteomes" id="UP000799770"/>
    </source>
</evidence>
<protein>
    <submittedName>
        <fullName evidence="1">Uncharacterized protein</fullName>
    </submittedName>
</protein>
<dbReference type="OrthoDB" id="3799107at2759"/>
<dbReference type="AlphaFoldDB" id="A0A6A5YQS4"/>
<gene>
    <name evidence="1" type="ORF">BDV96DRAFT_691869</name>
</gene>
<dbReference type="EMBL" id="ML977342">
    <property type="protein sequence ID" value="KAF2109442.1"/>
    <property type="molecule type" value="Genomic_DNA"/>
</dbReference>
<dbReference type="Proteomes" id="UP000799770">
    <property type="component" value="Unassembled WGS sequence"/>
</dbReference>
<name>A0A6A5YQS4_9PLEO</name>